<keyword evidence="6 7" id="KW-0472">Membrane</keyword>
<evidence type="ECO:0000256" key="2">
    <source>
        <dbReference type="ARBA" id="ARBA00022692"/>
    </source>
</evidence>
<keyword evidence="11" id="KW-1185">Reference proteome</keyword>
<feature type="domain" description="ABC transmembrane type-1" evidence="9">
    <location>
        <begin position="20"/>
        <end position="294"/>
    </location>
</feature>
<dbReference type="EMBL" id="JBAKFG010000001">
    <property type="protein sequence ID" value="MEX0372759.1"/>
    <property type="molecule type" value="Genomic_DNA"/>
</dbReference>
<evidence type="ECO:0000256" key="5">
    <source>
        <dbReference type="ARBA" id="ARBA00022989"/>
    </source>
</evidence>
<evidence type="ECO:0000256" key="7">
    <source>
        <dbReference type="SAM" id="Phobius"/>
    </source>
</evidence>
<evidence type="ECO:0000256" key="3">
    <source>
        <dbReference type="ARBA" id="ARBA00022741"/>
    </source>
</evidence>
<dbReference type="RefSeq" id="WP_367951322.1">
    <property type="nucleotide sequence ID" value="NZ_JBAKFG010000001.1"/>
</dbReference>
<reference evidence="10 11" key="1">
    <citation type="submission" date="2024-02" db="EMBL/GenBank/DDBJ databases">
        <title>New especies of Spiribacter isolated from saline water.</title>
        <authorList>
            <person name="Leon M.J."/>
            <person name="De La Haba R."/>
            <person name="Sanchez-Porro C."/>
            <person name="Ventosa A."/>
        </authorList>
    </citation>
    <scope>NUCLEOTIDE SEQUENCE [LARGE SCALE GENOMIC DNA]</scope>
    <source>
        <strain evidence="11">ag22IC6-196</strain>
    </source>
</reference>
<dbReference type="Gene3D" id="1.20.1560.10">
    <property type="entry name" value="ABC transporter type 1, transmembrane domain"/>
    <property type="match status" value="1"/>
</dbReference>
<gene>
    <name evidence="10" type="ORF">V6X51_04840</name>
</gene>
<dbReference type="SUPFAM" id="SSF52540">
    <property type="entry name" value="P-loop containing nucleoside triphosphate hydrolases"/>
    <property type="match status" value="1"/>
</dbReference>
<dbReference type="Gene3D" id="3.40.50.300">
    <property type="entry name" value="P-loop containing nucleotide triphosphate hydrolases"/>
    <property type="match status" value="1"/>
</dbReference>
<comment type="subcellular location">
    <subcellularLocation>
        <location evidence="1">Cell membrane</location>
        <topology evidence="1">Multi-pass membrane protein</topology>
    </subcellularLocation>
</comment>
<name>A0ABV3RZ51_9GAMM</name>
<dbReference type="InterPro" id="IPR011527">
    <property type="entry name" value="ABC1_TM_dom"/>
</dbReference>
<dbReference type="SMART" id="SM00382">
    <property type="entry name" value="AAA"/>
    <property type="match status" value="1"/>
</dbReference>
<dbReference type="InterPro" id="IPR003439">
    <property type="entry name" value="ABC_transporter-like_ATP-bd"/>
</dbReference>
<dbReference type="Proteomes" id="UP001556636">
    <property type="component" value="Unassembled WGS sequence"/>
</dbReference>
<proteinExistence type="predicted"/>
<keyword evidence="4" id="KW-0067">ATP-binding</keyword>
<feature type="transmembrane region" description="Helical" evidence="7">
    <location>
        <begin position="141"/>
        <end position="170"/>
    </location>
</feature>
<accession>A0ABV3RZ51</accession>
<dbReference type="SUPFAM" id="SSF90123">
    <property type="entry name" value="ABC transporter transmembrane region"/>
    <property type="match status" value="1"/>
</dbReference>
<evidence type="ECO:0000313" key="11">
    <source>
        <dbReference type="Proteomes" id="UP001556636"/>
    </source>
</evidence>
<feature type="domain" description="ABC transporter" evidence="8">
    <location>
        <begin position="327"/>
        <end position="558"/>
    </location>
</feature>
<feature type="transmembrane region" description="Helical" evidence="7">
    <location>
        <begin position="20"/>
        <end position="41"/>
    </location>
</feature>
<sequence>MSSSPDGLRETAKKLVPAGIWVIVFSFLINLLMLVPPLFMLQIFDRVLTSGSIPTLVTLSAMAVGLLIVLGLLEWTRKRVMVHAGVRLDTLVSERLFHSGFAESRRAGRETERIFEDLTQVRQFLTGAGIYAFLDAPWTPVFLAVLFAFAPLIGWASLVAAVVLFVIALINELATRRAIAEANTAHQTSTAQMRSHLRNVDAISAMRIEPQLYERWAPTHAQVLVRQAEASKYSAALTSAAKALRLVAQVIILGVGAWLVVGEQITPGVMIASSIIMARALAPIDQAIGAWRGFVVARGAWRRLDELLKDNPPGDDPMPLPAPKGLVQAEGLAVAPPGTRKPIIQGVNFTLNPGEAVGLVGPSAAGKSTLARALVGIWPPLAGNVRLDGARLDQWPATQLGPALGYLPQEVELLDGTIAENIARFGNADSEAVISAATEAGLHERILQLPEGYETPVGVNGHNLSAGMRQRVALARALYGAPSLIVLDEPNSNLDQDGERALVEAIRALSQRGQTVVLISHRVAVLEAVQRVLVMRDGRLAADDGRDAILKRLTQGQNA</sequence>
<dbReference type="InterPro" id="IPR036640">
    <property type="entry name" value="ABC1_TM_sf"/>
</dbReference>
<dbReference type="NCBIfam" id="TIGR01842">
    <property type="entry name" value="type_I_sec_PrtD"/>
    <property type="match status" value="1"/>
</dbReference>
<keyword evidence="5 7" id="KW-1133">Transmembrane helix</keyword>
<evidence type="ECO:0000256" key="1">
    <source>
        <dbReference type="ARBA" id="ARBA00004651"/>
    </source>
</evidence>
<feature type="transmembrane region" description="Helical" evidence="7">
    <location>
        <begin position="243"/>
        <end position="261"/>
    </location>
</feature>
<evidence type="ECO:0000259" key="9">
    <source>
        <dbReference type="PROSITE" id="PS50929"/>
    </source>
</evidence>
<dbReference type="InterPro" id="IPR010128">
    <property type="entry name" value="ATPase_T1SS_PrtD-like"/>
</dbReference>
<organism evidence="10 11">
    <name type="scientific">Spiribacter roseus</name>
    <dbReference type="NCBI Taxonomy" id="1855875"/>
    <lineage>
        <taxon>Bacteria</taxon>
        <taxon>Pseudomonadati</taxon>
        <taxon>Pseudomonadota</taxon>
        <taxon>Gammaproteobacteria</taxon>
        <taxon>Chromatiales</taxon>
        <taxon>Ectothiorhodospiraceae</taxon>
        <taxon>Spiribacter</taxon>
    </lineage>
</organism>
<keyword evidence="2 7" id="KW-0812">Transmembrane</keyword>
<dbReference type="PROSITE" id="PS50929">
    <property type="entry name" value="ABC_TM1F"/>
    <property type="match status" value="1"/>
</dbReference>
<comment type="caution">
    <text evidence="10">The sequence shown here is derived from an EMBL/GenBank/DDBJ whole genome shotgun (WGS) entry which is preliminary data.</text>
</comment>
<dbReference type="PROSITE" id="PS50893">
    <property type="entry name" value="ABC_TRANSPORTER_2"/>
    <property type="match status" value="1"/>
</dbReference>
<protein>
    <submittedName>
        <fullName evidence="10">Type I secretion system permease/ATPase</fullName>
    </submittedName>
</protein>
<dbReference type="InterPro" id="IPR003593">
    <property type="entry name" value="AAA+_ATPase"/>
</dbReference>
<dbReference type="Pfam" id="PF00005">
    <property type="entry name" value="ABC_tran"/>
    <property type="match status" value="1"/>
</dbReference>
<evidence type="ECO:0000313" key="10">
    <source>
        <dbReference type="EMBL" id="MEX0372759.1"/>
    </source>
</evidence>
<dbReference type="InterPro" id="IPR039421">
    <property type="entry name" value="Type_1_exporter"/>
</dbReference>
<dbReference type="InterPro" id="IPR017871">
    <property type="entry name" value="ABC_transporter-like_CS"/>
</dbReference>
<dbReference type="PROSITE" id="PS00211">
    <property type="entry name" value="ABC_TRANSPORTER_1"/>
    <property type="match status" value="1"/>
</dbReference>
<keyword evidence="3" id="KW-0547">Nucleotide-binding</keyword>
<evidence type="ECO:0000256" key="4">
    <source>
        <dbReference type="ARBA" id="ARBA00022840"/>
    </source>
</evidence>
<evidence type="ECO:0000259" key="8">
    <source>
        <dbReference type="PROSITE" id="PS50893"/>
    </source>
</evidence>
<dbReference type="Pfam" id="PF00664">
    <property type="entry name" value="ABC_membrane"/>
    <property type="match status" value="1"/>
</dbReference>
<feature type="transmembrane region" description="Helical" evidence="7">
    <location>
        <begin position="53"/>
        <end position="73"/>
    </location>
</feature>
<evidence type="ECO:0000256" key="6">
    <source>
        <dbReference type="ARBA" id="ARBA00023136"/>
    </source>
</evidence>
<dbReference type="InterPro" id="IPR027417">
    <property type="entry name" value="P-loop_NTPase"/>
</dbReference>
<dbReference type="PANTHER" id="PTHR24221">
    <property type="entry name" value="ATP-BINDING CASSETTE SUB-FAMILY B"/>
    <property type="match status" value="1"/>
</dbReference>
<dbReference type="PANTHER" id="PTHR24221:SF248">
    <property type="entry name" value="ABC TRANSPORTER TRANSMEMBRANE REGION"/>
    <property type="match status" value="1"/>
</dbReference>